<keyword evidence="3" id="KW-1185">Reference proteome</keyword>
<dbReference type="NCBIfam" id="TIGR01439">
    <property type="entry name" value="lp_hng_hel_AbrB"/>
    <property type="match status" value="1"/>
</dbReference>
<proteinExistence type="predicted"/>
<reference evidence="2" key="1">
    <citation type="submission" date="2022-04" db="EMBL/GenBank/DDBJ databases">
        <title>Desulfatitalea alkaliphila sp. nov., a novel anaerobic sulfate-reducing bacterium isolated from terrestrial mud volcano, Taman Peninsula, Russia.</title>
        <authorList>
            <person name="Khomyakova M.A."/>
            <person name="Merkel A.Y."/>
            <person name="Slobodkin A.I."/>
        </authorList>
    </citation>
    <scope>NUCLEOTIDE SEQUENCE</scope>
    <source>
        <strain evidence="2">M08but</strain>
    </source>
</reference>
<feature type="domain" description="SpoVT-AbrB" evidence="1">
    <location>
        <begin position="6"/>
        <end position="51"/>
    </location>
</feature>
<dbReference type="SUPFAM" id="SSF89447">
    <property type="entry name" value="AbrB/MazE/MraZ-like"/>
    <property type="match status" value="1"/>
</dbReference>
<protein>
    <submittedName>
        <fullName evidence="2">AbrB/MazE/SpoVT family DNA-binding domain-containing protein</fullName>
    </submittedName>
</protein>
<dbReference type="Proteomes" id="UP001165427">
    <property type="component" value="Unassembled WGS sequence"/>
</dbReference>
<dbReference type="AlphaFoldDB" id="A0AA41UHT7"/>
<evidence type="ECO:0000313" key="3">
    <source>
        <dbReference type="Proteomes" id="UP001165427"/>
    </source>
</evidence>
<evidence type="ECO:0000259" key="1">
    <source>
        <dbReference type="SMART" id="SM00966"/>
    </source>
</evidence>
<name>A0AA41UHT7_9BACT</name>
<dbReference type="SMART" id="SM00966">
    <property type="entry name" value="SpoVT_AbrB"/>
    <property type="match status" value="1"/>
</dbReference>
<sequence length="86" mass="9654">MESTKSKVTSKGQIVIPKQIRMRYGIKPATVIRWVQKDEGVLLIPDSENAVTAARGMLPKTTGLLAKLMAARRADRENEDRYGKNR</sequence>
<dbReference type="EMBL" id="JALJRB010000002">
    <property type="protein sequence ID" value="MCJ8499364.1"/>
    <property type="molecule type" value="Genomic_DNA"/>
</dbReference>
<comment type="caution">
    <text evidence="2">The sequence shown here is derived from an EMBL/GenBank/DDBJ whole genome shotgun (WGS) entry which is preliminary data.</text>
</comment>
<dbReference type="InterPro" id="IPR037914">
    <property type="entry name" value="SpoVT-AbrB_sf"/>
</dbReference>
<organism evidence="2 3">
    <name type="scientific">Desulfatitalea alkaliphila</name>
    <dbReference type="NCBI Taxonomy" id="2929485"/>
    <lineage>
        <taxon>Bacteria</taxon>
        <taxon>Pseudomonadati</taxon>
        <taxon>Thermodesulfobacteriota</taxon>
        <taxon>Desulfobacteria</taxon>
        <taxon>Desulfobacterales</taxon>
        <taxon>Desulfosarcinaceae</taxon>
        <taxon>Desulfatitalea</taxon>
    </lineage>
</organism>
<evidence type="ECO:0000313" key="2">
    <source>
        <dbReference type="EMBL" id="MCJ8499364.1"/>
    </source>
</evidence>
<accession>A0AA41UHT7</accession>
<dbReference type="GO" id="GO:0003677">
    <property type="term" value="F:DNA binding"/>
    <property type="evidence" value="ECO:0007669"/>
    <property type="project" value="UniProtKB-KW"/>
</dbReference>
<gene>
    <name evidence="2" type="ORF">MRX98_02165</name>
</gene>
<dbReference type="RefSeq" id="WP_246902622.1">
    <property type="nucleotide sequence ID" value="NZ_JALJRB010000002.1"/>
</dbReference>
<keyword evidence="2" id="KW-0238">DNA-binding</keyword>
<dbReference type="Pfam" id="PF04014">
    <property type="entry name" value="MazE_antitoxin"/>
    <property type="match status" value="1"/>
</dbReference>
<dbReference type="InterPro" id="IPR007159">
    <property type="entry name" value="SpoVT-AbrB_dom"/>
</dbReference>
<dbReference type="Gene3D" id="2.10.260.10">
    <property type="match status" value="1"/>
</dbReference>